<dbReference type="EMBL" id="MLJW01007195">
    <property type="protein sequence ID" value="OIQ65597.1"/>
    <property type="molecule type" value="Genomic_DNA"/>
</dbReference>
<reference evidence="2" key="1">
    <citation type="submission" date="2016-10" db="EMBL/GenBank/DDBJ databases">
        <title>Sequence of Gallionella enrichment culture.</title>
        <authorList>
            <person name="Poehlein A."/>
            <person name="Muehling M."/>
            <person name="Daniel R."/>
        </authorList>
    </citation>
    <scope>NUCLEOTIDE SEQUENCE</scope>
</reference>
<comment type="caution">
    <text evidence="2">The sequence shown here is derived from an EMBL/GenBank/DDBJ whole genome shotgun (WGS) entry which is preliminary data.</text>
</comment>
<gene>
    <name evidence="2" type="ORF">GALL_528450</name>
</gene>
<feature type="region of interest" description="Disordered" evidence="1">
    <location>
        <begin position="1"/>
        <end position="67"/>
    </location>
</feature>
<evidence type="ECO:0000313" key="2">
    <source>
        <dbReference type="EMBL" id="OIQ65597.1"/>
    </source>
</evidence>
<feature type="compositionally biased region" description="Basic and acidic residues" evidence="1">
    <location>
        <begin position="35"/>
        <end position="51"/>
    </location>
</feature>
<protein>
    <submittedName>
        <fullName evidence="2">Uncharacterized protein</fullName>
    </submittedName>
</protein>
<sequence length="67" mass="7288">MNALAEVQKTPKSAGYPAVEDVPPRPDKPAMTADEQWKLKKELTTARDRQAKSKAKGGASRDEPAKP</sequence>
<organism evidence="2">
    <name type="scientific">mine drainage metagenome</name>
    <dbReference type="NCBI Taxonomy" id="410659"/>
    <lineage>
        <taxon>unclassified sequences</taxon>
        <taxon>metagenomes</taxon>
        <taxon>ecological metagenomes</taxon>
    </lineage>
</organism>
<evidence type="ECO:0000256" key="1">
    <source>
        <dbReference type="SAM" id="MobiDB-lite"/>
    </source>
</evidence>
<dbReference type="AlphaFoldDB" id="A0A1J5PPW3"/>
<accession>A0A1J5PPW3</accession>
<name>A0A1J5PPW3_9ZZZZ</name>
<proteinExistence type="predicted"/>